<keyword evidence="1" id="KW-0732">Signal</keyword>
<evidence type="ECO:0000313" key="4">
    <source>
        <dbReference type="EMBL" id="QFX97340.1"/>
    </source>
</evidence>
<feature type="chain" id="PRO_5024419619" description="DUF3857 domain-containing protein" evidence="1">
    <location>
        <begin position="27"/>
        <end position="635"/>
    </location>
</feature>
<dbReference type="Pfam" id="PF01841">
    <property type="entry name" value="Transglut_core"/>
    <property type="match status" value="1"/>
</dbReference>
<dbReference type="Gene3D" id="2.60.120.1130">
    <property type="match status" value="1"/>
</dbReference>
<sequence length="635" mass="69418">MLSIRKLPLAVAISVLGFSAFSSAQAATEGLPFKIVAYDATYNLHPNGSYTARIHEIISPLSHFGVQSLAQFHKKYPAKMADLQVNKAYTLSPSGKKYVVDKNRIYTRTLPVVADAPEFSDAKAITVVFPHVAVGDDLVSDWQEDFKKPYFPNQVSISHTVPYFLQAEQVHIVVHAPADMKLYWAGSGAYQDTHSIQGNTQTISATLKQAHPEHLQPNAVSPYQISPTFTLSTFPNWEAIGDAYWKYAEPAEKVTPEVQKLADKIAGDKTGKAAVQALYDWTVHHIRWVGVETGLSGYKPYPADTTLTQRYGDCKAAAALLVALLQARHIEAQPVIIRAGNDFGLQKVANLQRFNHVIVYVPQYDLYLDATSGYAPMGTIPFPDVYHPVILVSDHSKMATTPGDSPAASGMTGTEQVSVHADGSLDASESLHLTGYGAWIWKDLLARVPMSEYGAVLHQALARTGVMAQSSSLKTSSTHSLNEPFIIHANWQTAPGVLLSNGTRIHLHYGLNTASLRNLTARLSSPTVKYPAFMPYGHGEWSTVVTLPKGFSWKVQKHTEQVKNAAGGFTETIDPLSAGQLQVTYHMALAHLVYSPEQYPDLYKLVSQAYAISQEGFAGNRAQQNLVCLASTTGL</sequence>
<evidence type="ECO:0008006" key="6">
    <source>
        <dbReference type="Google" id="ProtNLM"/>
    </source>
</evidence>
<organism evidence="4 5">
    <name type="scientific">Acidithiobacillus thiooxidans ATCC 19377</name>
    <dbReference type="NCBI Taxonomy" id="637390"/>
    <lineage>
        <taxon>Bacteria</taxon>
        <taxon>Pseudomonadati</taxon>
        <taxon>Pseudomonadota</taxon>
        <taxon>Acidithiobacillia</taxon>
        <taxon>Acidithiobacillales</taxon>
        <taxon>Acidithiobacillaceae</taxon>
        <taxon>Acidithiobacillus</taxon>
    </lineage>
</organism>
<evidence type="ECO:0000259" key="3">
    <source>
        <dbReference type="Pfam" id="PF12969"/>
    </source>
</evidence>
<gene>
    <name evidence="4" type="ORF">GCD22_03249</name>
</gene>
<feature type="signal peptide" evidence="1">
    <location>
        <begin position="1"/>
        <end position="26"/>
    </location>
</feature>
<dbReference type="Proteomes" id="UP000363590">
    <property type="component" value="Chromosome"/>
</dbReference>
<dbReference type="KEGG" id="atx:GCD22_03249"/>
<name>A0A5P9XUK8_ACITH</name>
<dbReference type="InterPro" id="IPR024618">
    <property type="entry name" value="DUF3857"/>
</dbReference>
<evidence type="ECO:0000256" key="1">
    <source>
        <dbReference type="SAM" id="SignalP"/>
    </source>
</evidence>
<dbReference type="SUPFAM" id="SSF54001">
    <property type="entry name" value="Cysteine proteinases"/>
    <property type="match status" value="1"/>
</dbReference>
<dbReference type="InterPro" id="IPR038765">
    <property type="entry name" value="Papain-like_cys_pep_sf"/>
</dbReference>
<accession>A0A5P9XUK8</accession>
<protein>
    <recommendedName>
        <fullName evidence="6">DUF3857 domain-containing protein</fullName>
    </recommendedName>
</protein>
<reference evidence="4 5" key="1">
    <citation type="submission" date="2019-10" db="EMBL/GenBank/DDBJ databases">
        <authorList>
            <person name="Wang R."/>
        </authorList>
    </citation>
    <scope>NUCLEOTIDE SEQUENCE [LARGE SCALE GENOMIC DNA]</scope>
    <source>
        <strain evidence="4 5">ATCC 19377</strain>
    </source>
</reference>
<feature type="domain" description="Transglutaminase-like" evidence="2">
    <location>
        <begin position="260"/>
        <end position="341"/>
    </location>
</feature>
<dbReference type="Gene3D" id="3.10.620.30">
    <property type="match status" value="1"/>
</dbReference>
<evidence type="ECO:0000259" key="2">
    <source>
        <dbReference type="Pfam" id="PF01841"/>
    </source>
</evidence>
<dbReference type="RefSeq" id="WP_153940860.1">
    <property type="nucleotide sequence ID" value="NZ_CP045571.1"/>
</dbReference>
<feature type="domain" description="DUF3857" evidence="3">
    <location>
        <begin position="46"/>
        <end position="209"/>
    </location>
</feature>
<dbReference type="InterPro" id="IPR002931">
    <property type="entry name" value="Transglutaminase-like"/>
</dbReference>
<proteinExistence type="predicted"/>
<dbReference type="Gene3D" id="2.60.40.3140">
    <property type="match status" value="1"/>
</dbReference>
<dbReference type="AlphaFoldDB" id="A0A5P9XUK8"/>
<dbReference type="GeneID" id="60697461"/>
<dbReference type="EMBL" id="CP045571">
    <property type="protein sequence ID" value="QFX97340.1"/>
    <property type="molecule type" value="Genomic_DNA"/>
</dbReference>
<evidence type="ECO:0000313" key="5">
    <source>
        <dbReference type="Proteomes" id="UP000363590"/>
    </source>
</evidence>
<dbReference type="Pfam" id="PF12969">
    <property type="entry name" value="DUF3857"/>
    <property type="match status" value="1"/>
</dbReference>